<dbReference type="Pfam" id="PF00403">
    <property type="entry name" value="HMA"/>
    <property type="match status" value="1"/>
</dbReference>
<gene>
    <name evidence="3" type="ORF">QJ048_07410</name>
</gene>
<evidence type="ECO:0000313" key="3">
    <source>
        <dbReference type="EMBL" id="MDI3319594.1"/>
    </source>
</evidence>
<protein>
    <submittedName>
        <fullName evidence="3">Heavy-metal-associated domain-containing protein</fullName>
    </submittedName>
</protein>
<accession>A0ABT6RAL9</accession>
<feature type="signal peptide" evidence="1">
    <location>
        <begin position="1"/>
        <end position="22"/>
    </location>
</feature>
<dbReference type="InterPro" id="IPR006121">
    <property type="entry name" value="HMA_dom"/>
</dbReference>
<sequence length="124" mass="13883">MKKLQLVLILLMGAVTFSFAQAKTQKSVVISTPTLQCEQCKLIVENYLAKEEGVIKYAADYKRKQVKVTYWTDRTTVENVRTAIANAGFDADNETANPESYKKLPKCCMKTADAGPTPMDQKKQ</sequence>
<dbReference type="SUPFAM" id="SSF55008">
    <property type="entry name" value="HMA, heavy metal-associated domain"/>
    <property type="match status" value="1"/>
</dbReference>
<dbReference type="PROSITE" id="PS50846">
    <property type="entry name" value="HMA_2"/>
    <property type="match status" value="1"/>
</dbReference>
<dbReference type="EMBL" id="JASBRG010000005">
    <property type="protein sequence ID" value="MDI3319594.1"/>
    <property type="molecule type" value="Genomic_DNA"/>
</dbReference>
<evidence type="ECO:0000256" key="1">
    <source>
        <dbReference type="SAM" id="SignalP"/>
    </source>
</evidence>
<organism evidence="3 4">
    <name type="scientific">Pinibacter soli</name>
    <dbReference type="NCBI Taxonomy" id="3044211"/>
    <lineage>
        <taxon>Bacteria</taxon>
        <taxon>Pseudomonadati</taxon>
        <taxon>Bacteroidota</taxon>
        <taxon>Chitinophagia</taxon>
        <taxon>Chitinophagales</taxon>
        <taxon>Chitinophagaceae</taxon>
        <taxon>Pinibacter</taxon>
    </lineage>
</organism>
<dbReference type="RefSeq" id="WP_282333711.1">
    <property type="nucleotide sequence ID" value="NZ_JASBRG010000005.1"/>
</dbReference>
<evidence type="ECO:0000313" key="4">
    <source>
        <dbReference type="Proteomes" id="UP001226434"/>
    </source>
</evidence>
<proteinExistence type="predicted"/>
<comment type="caution">
    <text evidence="3">The sequence shown here is derived from an EMBL/GenBank/DDBJ whole genome shotgun (WGS) entry which is preliminary data.</text>
</comment>
<dbReference type="Proteomes" id="UP001226434">
    <property type="component" value="Unassembled WGS sequence"/>
</dbReference>
<evidence type="ECO:0000259" key="2">
    <source>
        <dbReference type="PROSITE" id="PS50846"/>
    </source>
</evidence>
<dbReference type="Gene3D" id="3.30.70.100">
    <property type="match status" value="1"/>
</dbReference>
<reference evidence="3 4" key="1">
    <citation type="submission" date="2023-05" db="EMBL/GenBank/DDBJ databases">
        <title>Genome sequence of Pinibacter sp. MAH-24.</title>
        <authorList>
            <person name="Huq M.A."/>
        </authorList>
    </citation>
    <scope>NUCLEOTIDE SEQUENCE [LARGE SCALE GENOMIC DNA]</scope>
    <source>
        <strain evidence="3 4">MAH-24</strain>
    </source>
</reference>
<dbReference type="CDD" id="cd00371">
    <property type="entry name" value="HMA"/>
    <property type="match status" value="1"/>
</dbReference>
<feature type="chain" id="PRO_5046508528" evidence="1">
    <location>
        <begin position="23"/>
        <end position="124"/>
    </location>
</feature>
<feature type="domain" description="HMA" evidence="2">
    <location>
        <begin position="25"/>
        <end position="92"/>
    </location>
</feature>
<name>A0ABT6RAL9_9BACT</name>
<dbReference type="InterPro" id="IPR036163">
    <property type="entry name" value="HMA_dom_sf"/>
</dbReference>
<keyword evidence="1" id="KW-0732">Signal</keyword>
<keyword evidence="4" id="KW-1185">Reference proteome</keyword>